<dbReference type="SUPFAM" id="SSF48264">
    <property type="entry name" value="Cytochrome P450"/>
    <property type="match status" value="1"/>
</dbReference>
<dbReference type="GO" id="GO:0005506">
    <property type="term" value="F:iron ion binding"/>
    <property type="evidence" value="ECO:0007669"/>
    <property type="project" value="InterPro"/>
</dbReference>
<evidence type="ECO:0008006" key="8">
    <source>
        <dbReference type="Google" id="ProtNLM"/>
    </source>
</evidence>
<dbReference type="Gene3D" id="1.10.630.10">
    <property type="entry name" value="Cytochrome P450"/>
    <property type="match status" value="2"/>
</dbReference>
<keyword evidence="2 4" id="KW-0479">Metal-binding</keyword>
<dbReference type="InterPro" id="IPR036396">
    <property type="entry name" value="Cyt_P450_sf"/>
</dbReference>
<dbReference type="AlphaFoldDB" id="V4T4W5"/>
<comment type="similarity">
    <text evidence="1 5">Belongs to the cytochrome P450 family.</text>
</comment>
<evidence type="ECO:0000256" key="5">
    <source>
        <dbReference type="RuleBase" id="RU000461"/>
    </source>
</evidence>
<dbReference type="Pfam" id="PF00067">
    <property type="entry name" value="p450"/>
    <property type="match status" value="2"/>
</dbReference>
<dbReference type="GO" id="GO:0016705">
    <property type="term" value="F:oxidoreductase activity, acting on paired donors, with incorporation or reduction of molecular oxygen"/>
    <property type="evidence" value="ECO:0007669"/>
    <property type="project" value="InterPro"/>
</dbReference>
<dbReference type="InterPro" id="IPR017972">
    <property type="entry name" value="Cyt_P450_CS"/>
</dbReference>
<dbReference type="InParanoid" id="V4T4W5"/>
<dbReference type="KEGG" id="cic:CICLE_v10003953mg"/>
<evidence type="ECO:0000313" key="7">
    <source>
        <dbReference type="Proteomes" id="UP000030687"/>
    </source>
</evidence>
<dbReference type="OMA" id="DMPHHAM"/>
<dbReference type="GO" id="GO:0004497">
    <property type="term" value="F:monooxygenase activity"/>
    <property type="evidence" value="ECO:0007669"/>
    <property type="project" value="UniProtKB-KW"/>
</dbReference>
<feature type="binding site" description="axial binding residue" evidence="4">
    <location>
        <position position="346"/>
    </location>
    <ligand>
        <name>heme</name>
        <dbReference type="ChEBI" id="CHEBI:30413"/>
    </ligand>
    <ligandPart>
        <name>Fe</name>
        <dbReference type="ChEBI" id="CHEBI:18248"/>
    </ligandPart>
</feature>
<keyword evidence="3 4" id="KW-0408">Iron</keyword>
<evidence type="ECO:0000256" key="2">
    <source>
        <dbReference type="ARBA" id="ARBA00022723"/>
    </source>
</evidence>
<name>V4T4W5_CITCL</name>
<dbReference type="InterPro" id="IPR001128">
    <property type="entry name" value="Cyt_P450"/>
</dbReference>
<dbReference type="EMBL" id="KI536799">
    <property type="protein sequence ID" value="ESR44591.1"/>
    <property type="molecule type" value="Genomic_DNA"/>
</dbReference>
<accession>V4T4W5</accession>
<dbReference type="PROSITE" id="PS00086">
    <property type="entry name" value="CYTOCHROME_P450"/>
    <property type="match status" value="1"/>
</dbReference>
<dbReference type="GO" id="GO:0020037">
    <property type="term" value="F:heme binding"/>
    <property type="evidence" value="ECO:0007669"/>
    <property type="project" value="InterPro"/>
</dbReference>
<keyword evidence="5" id="KW-0560">Oxidoreductase</keyword>
<evidence type="ECO:0000313" key="6">
    <source>
        <dbReference type="EMBL" id="ESR44591.1"/>
    </source>
</evidence>
<dbReference type="Proteomes" id="UP000030687">
    <property type="component" value="Unassembled WGS sequence"/>
</dbReference>
<evidence type="ECO:0000256" key="4">
    <source>
        <dbReference type="PIRSR" id="PIRSR602403-1"/>
    </source>
</evidence>
<protein>
    <recommendedName>
        <fullName evidence="8">Cytochrome P450</fullName>
    </recommendedName>
</protein>
<reference evidence="6 7" key="1">
    <citation type="submission" date="2013-10" db="EMBL/GenBank/DDBJ databases">
        <authorList>
            <consortium name="International Citrus Genome Consortium"/>
            <person name="Jenkins J."/>
            <person name="Schmutz J."/>
            <person name="Prochnik S."/>
            <person name="Rokhsar D."/>
            <person name="Gmitter F."/>
            <person name="Ollitrault P."/>
            <person name="Machado M."/>
            <person name="Talon M."/>
            <person name="Wincker P."/>
            <person name="Jaillon O."/>
            <person name="Morgante M."/>
        </authorList>
    </citation>
    <scope>NUCLEOTIDE SEQUENCE</scope>
    <source>
        <strain evidence="7">cv. Clemenules</strain>
    </source>
</reference>
<dbReference type="PANTHER" id="PTHR47955">
    <property type="entry name" value="CYTOCHROME P450 FAMILY 71 PROTEIN"/>
    <property type="match status" value="1"/>
</dbReference>
<dbReference type="eggNOG" id="KOG0156">
    <property type="taxonomic scope" value="Eukaryota"/>
</dbReference>
<organism evidence="6 7">
    <name type="scientific">Citrus clementina</name>
    <name type="common">Clementine</name>
    <name type="synonym">Citrus deliciosa x Citrus sinensis</name>
    <dbReference type="NCBI Taxonomy" id="85681"/>
    <lineage>
        <taxon>Eukaryota</taxon>
        <taxon>Viridiplantae</taxon>
        <taxon>Streptophyta</taxon>
        <taxon>Embryophyta</taxon>
        <taxon>Tracheophyta</taxon>
        <taxon>Spermatophyta</taxon>
        <taxon>Magnoliopsida</taxon>
        <taxon>eudicotyledons</taxon>
        <taxon>Gunneridae</taxon>
        <taxon>Pentapetalae</taxon>
        <taxon>rosids</taxon>
        <taxon>malvids</taxon>
        <taxon>Sapindales</taxon>
        <taxon>Rutaceae</taxon>
        <taxon>Aurantioideae</taxon>
        <taxon>Citrus</taxon>
    </lineage>
</organism>
<dbReference type="Gramene" id="ESR44591">
    <property type="protein sequence ID" value="ESR44591"/>
    <property type="gene ID" value="CICLE_v10003953mg"/>
</dbReference>
<proteinExistence type="inferred from homology"/>
<gene>
    <name evidence="6" type="ORF">CICLE_v10003953mg</name>
</gene>
<evidence type="ECO:0000256" key="3">
    <source>
        <dbReference type="ARBA" id="ARBA00023004"/>
    </source>
</evidence>
<dbReference type="InterPro" id="IPR002403">
    <property type="entry name" value="Cyt_P450_E_grp-IV"/>
</dbReference>
<evidence type="ECO:0000256" key="1">
    <source>
        <dbReference type="ARBA" id="ARBA00010617"/>
    </source>
</evidence>
<keyword evidence="5" id="KW-0503">Monooxygenase</keyword>
<sequence>MANFSPEILFLSFTASTAILYMINNRRRSRPNSPSLPSPPNKLPIIGHLHLFYKERKPHKSFAELAEKLGPIFYVQLGRVPAVVVSSNELAKQVLKTHDQVFASRPNLLSAKYLSVGPAAVTFSPYGAYWRQARKLCVTELLSPKRVNSFKVVLDEEVNRFLENEEKEEGQKSRYLASVFVEVEELLTGFYYGDFFSEWVWPGWLTGYTPRVIKGTRNLLNSVEEIFDKTSKRKQLLDTSALLLHGNENLIEVLRRVQKRDDLDVPITDDSLESIVSSSDKCTLEGYEIPAKTRILINNHAIGRDPKLFENPHDFIPERFQQEDDIKDFKDEDFRFMRFGGGRRGCPGYDFGLNAVQWALARLLNHFDWALPRGVSRGDVDLQEVYGFAARKRVPLVLIPTVNKDYDFNP</sequence>
<keyword evidence="4 5" id="KW-0349">Heme</keyword>
<comment type="cofactor">
    <cofactor evidence="4">
        <name>heme</name>
        <dbReference type="ChEBI" id="CHEBI:30413"/>
    </cofactor>
</comment>
<dbReference type="PRINTS" id="PR00465">
    <property type="entry name" value="EP450IV"/>
</dbReference>
<keyword evidence="7" id="KW-1185">Reference proteome</keyword>